<protein>
    <submittedName>
        <fullName evidence="1">Uncharacterized protein</fullName>
    </submittedName>
</protein>
<reference evidence="1 2" key="1">
    <citation type="submission" date="2014-02" db="EMBL/GenBank/DDBJ databases">
        <title>The small core and large imbalanced accessory genome model reveals a collaborative survival strategy of Sorangium cellulosum strains in nature.</title>
        <authorList>
            <person name="Han K."/>
            <person name="Peng R."/>
            <person name="Blom J."/>
            <person name="Li Y.-Z."/>
        </authorList>
    </citation>
    <scope>NUCLEOTIDE SEQUENCE [LARGE SCALE GENOMIC DNA]</scope>
    <source>
        <strain evidence="1 2">So0157-18</strain>
    </source>
</reference>
<sequence>MVYGHASAVPAGVIGAVGASTGALGLNNGSDTVTLRNAAGAAVSSVSYTSALSNQDGVSMNRSIDLDGSTSFVLHTTFGGNSSPGTRADGTSF</sequence>
<accession>A0A150P4W0</accession>
<gene>
    <name evidence="1" type="ORF">BE04_02690</name>
</gene>
<dbReference type="AlphaFoldDB" id="A0A150P4W0"/>
<evidence type="ECO:0000313" key="2">
    <source>
        <dbReference type="Proteomes" id="UP000075604"/>
    </source>
</evidence>
<name>A0A150P4W0_SORCE</name>
<dbReference type="EMBL" id="JELX01003989">
    <property type="protein sequence ID" value="KYF50729.1"/>
    <property type="molecule type" value="Genomic_DNA"/>
</dbReference>
<comment type="caution">
    <text evidence="1">The sequence shown here is derived from an EMBL/GenBank/DDBJ whole genome shotgun (WGS) entry which is preliminary data.</text>
</comment>
<evidence type="ECO:0000313" key="1">
    <source>
        <dbReference type="EMBL" id="KYF50729.1"/>
    </source>
</evidence>
<dbReference type="Proteomes" id="UP000075604">
    <property type="component" value="Unassembled WGS sequence"/>
</dbReference>
<proteinExistence type="predicted"/>
<organism evidence="1 2">
    <name type="scientific">Sorangium cellulosum</name>
    <name type="common">Polyangium cellulosum</name>
    <dbReference type="NCBI Taxonomy" id="56"/>
    <lineage>
        <taxon>Bacteria</taxon>
        <taxon>Pseudomonadati</taxon>
        <taxon>Myxococcota</taxon>
        <taxon>Polyangia</taxon>
        <taxon>Polyangiales</taxon>
        <taxon>Polyangiaceae</taxon>
        <taxon>Sorangium</taxon>
    </lineage>
</organism>